<dbReference type="Proteomes" id="UP000237105">
    <property type="component" value="Unassembled WGS sequence"/>
</dbReference>
<feature type="non-terminal residue" evidence="1">
    <location>
        <position position="145"/>
    </location>
</feature>
<dbReference type="EMBL" id="JXTB01000067">
    <property type="protein sequence ID" value="PON67963.1"/>
    <property type="molecule type" value="Genomic_DNA"/>
</dbReference>
<sequence length="145" mass="16526">MSNLAILGARNSVKRSVCGIEAPVRKLIFRTRTIEGLELVPEPGDRQRHFKDLIALCLYSVEYYPGKANVVADALSRKPRGALAALVFEDWKNSVAIGDYNLQYFENEDVAYLSNIVISPSLLQTVQQSQWQDRELRTTWNRLQK</sequence>
<comment type="caution">
    <text evidence="1">The sequence shown here is derived from an EMBL/GenBank/DDBJ whole genome shotgun (WGS) entry which is preliminary data.</text>
</comment>
<evidence type="ECO:0008006" key="3">
    <source>
        <dbReference type="Google" id="ProtNLM"/>
    </source>
</evidence>
<accession>A0A2P5D3V1</accession>
<evidence type="ECO:0000313" key="2">
    <source>
        <dbReference type="Proteomes" id="UP000237105"/>
    </source>
</evidence>
<protein>
    <recommendedName>
        <fullName evidence="3">Reverse transcriptase RNase H-like domain-containing protein</fullName>
    </recommendedName>
</protein>
<gene>
    <name evidence="1" type="ORF">PanWU01x14_099600</name>
</gene>
<proteinExistence type="predicted"/>
<dbReference type="AlphaFoldDB" id="A0A2P5D3V1"/>
<organism evidence="1 2">
    <name type="scientific">Parasponia andersonii</name>
    <name type="common">Sponia andersonii</name>
    <dbReference type="NCBI Taxonomy" id="3476"/>
    <lineage>
        <taxon>Eukaryota</taxon>
        <taxon>Viridiplantae</taxon>
        <taxon>Streptophyta</taxon>
        <taxon>Embryophyta</taxon>
        <taxon>Tracheophyta</taxon>
        <taxon>Spermatophyta</taxon>
        <taxon>Magnoliopsida</taxon>
        <taxon>eudicotyledons</taxon>
        <taxon>Gunneridae</taxon>
        <taxon>Pentapetalae</taxon>
        <taxon>rosids</taxon>
        <taxon>fabids</taxon>
        <taxon>Rosales</taxon>
        <taxon>Cannabaceae</taxon>
        <taxon>Parasponia</taxon>
    </lineage>
</organism>
<evidence type="ECO:0000313" key="1">
    <source>
        <dbReference type="EMBL" id="PON67963.1"/>
    </source>
</evidence>
<dbReference type="OrthoDB" id="1938712at2759"/>
<keyword evidence="2" id="KW-1185">Reference proteome</keyword>
<name>A0A2P5D3V1_PARAD</name>
<reference evidence="2" key="1">
    <citation type="submission" date="2016-06" db="EMBL/GenBank/DDBJ databases">
        <title>Parallel loss of symbiosis genes in relatives of nitrogen-fixing non-legume Parasponia.</title>
        <authorList>
            <person name="Van Velzen R."/>
            <person name="Holmer R."/>
            <person name="Bu F."/>
            <person name="Rutten L."/>
            <person name="Van Zeijl A."/>
            <person name="Liu W."/>
            <person name="Santuari L."/>
            <person name="Cao Q."/>
            <person name="Sharma T."/>
            <person name="Shen D."/>
            <person name="Roswanjaya Y."/>
            <person name="Wardhani T."/>
            <person name="Kalhor M.S."/>
            <person name="Jansen J."/>
            <person name="Van den Hoogen J."/>
            <person name="Gungor B."/>
            <person name="Hartog M."/>
            <person name="Hontelez J."/>
            <person name="Verver J."/>
            <person name="Yang W.-C."/>
            <person name="Schijlen E."/>
            <person name="Repin R."/>
            <person name="Schilthuizen M."/>
            <person name="Schranz E."/>
            <person name="Heidstra R."/>
            <person name="Miyata K."/>
            <person name="Fedorova E."/>
            <person name="Kohlen W."/>
            <person name="Bisseling T."/>
            <person name="Smit S."/>
            <person name="Geurts R."/>
        </authorList>
    </citation>
    <scope>NUCLEOTIDE SEQUENCE [LARGE SCALE GENOMIC DNA]</scope>
    <source>
        <strain evidence="2">cv. WU1-14</strain>
    </source>
</reference>